<dbReference type="OrthoDB" id="3256444at2759"/>
<dbReference type="EMBL" id="KN838686">
    <property type="protein sequence ID" value="KIJ97704.1"/>
    <property type="molecule type" value="Genomic_DNA"/>
</dbReference>
<keyword evidence="2" id="KW-1185">Reference proteome</keyword>
<dbReference type="HOGENOM" id="CLU_161754_0_0_1"/>
<sequence>QGPYRKWCKTNSFLSMLPEDSKARRDAAAEKLKQSQVDDHFTVIPEEEKPTPYTDEFFKEAAIQWLIETDQPIQAFEHPTFKHMISVAARATKGAKI</sequence>
<gene>
    <name evidence="1" type="ORF">K443DRAFT_40878</name>
</gene>
<reference evidence="1 2" key="1">
    <citation type="submission" date="2014-04" db="EMBL/GenBank/DDBJ databases">
        <authorList>
            <consortium name="DOE Joint Genome Institute"/>
            <person name="Kuo A."/>
            <person name="Kohler A."/>
            <person name="Nagy L.G."/>
            <person name="Floudas D."/>
            <person name="Copeland A."/>
            <person name="Barry K.W."/>
            <person name="Cichocki N."/>
            <person name="Veneault-Fourrey C."/>
            <person name="LaButti K."/>
            <person name="Lindquist E.A."/>
            <person name="Lipzen A."/>
            <person name="Lundell T."/>
            <person name="Morin E."/>
            <person name="Murat C."/>
            <person name="Sun H."/>
            <person name="Tunlid A."/>
            <person name="Henrissat B."/>
            <person name="Grigoriev I.V."/>
            <person name="Hibbett D.S."/>
            <person name="Martin F."/>
            <person name="Nordberg H.P."/>
            <person name="Cantor M.N."/>
            <person name="Hua S.X."/>
        </authorList>
    </citation>
    <scope>NUCLEOTIDE SEQUENCE [LARGE SCALE GENOMIC DNA]</scope>
    <source>
        <strain evidence="1 2">LaAM-08-1</strain>
    </source>
</reference>
<dbReference type="Proteomes" id="UP000054477">
    <property type="component" value="Unassembled WGS sequence"/>
</dbReference>
<protein>
    <submittedName>
        <fullName evidence="1">Uncharacterized protein</fullName>
    </submittedName>
</protein>
<name>A0A0C9WM06_9AGAR</name>
<feature type="non-terminal residue" evidence="1">
    <location>
        <position position="97"/>
    </location>
</feature>
<reference evidence="2" key="2">
    <citation type="submission" date="2015-01" db="EMBL/GenBank/DDBJ databases">
        <title>Evolutionary Origins and Diversification of the Mycorrhizal Mutualists.</title>
        <authorList>
            <consortium name="DOE Joint Genome Institute"/>
            <consortium name="Mycorrhizal Genomics Consortium"/>
            <person name="Kohler A."/>
            <person name="Kuo A."/>
            <person name="Nagy L.G."/>
            <person name="Floudas D."/>
            <person name="Copeland A."/>
            <person name="Barry K.W."/>
            <person name="Cichocki N."/>
            <person name="Veneault-Fourrey C."/>
            <person name="LaButti K."/>
            <person name="Lindquist E.A."/>
            <person name="Lipzen A."/>
            <person name="Lundell T."/>
            <person name="Morin E."/>
            <person name="Murat C."/>
            <person name="Riley R."/>
            <person name="Ohm R."/>
            <person name="Sun H."/>
            <person name="Tunlid A."/>
            <person name="Henrissat B."/>
            <person name="Grigoriev I.V."/>
            <person name="Hibbett D.S."/>
            <person name="Martin F."/>
        </authorList>
    </citation>
    <scope>NUCLEOTIDE SEQUENCE [LARGE SCALE GENOMIC DNA]</scope>
    <source>
        <strain evidence="2">LaAM-08-1</strain>
    </source>
</reference>
<organism evidence="1 2">
    <name type="scientific">Laccaria amethystina LaAM-08-1</name>
    <dbReference type="NCBI Taxonomy" id="1095629"/>
    <lineage>
        <taxon>Eukaryota</taxon>
        <taxon>Fungi</taxon>
        <taxon>Dikarya</taxon>
        <taxon>Basidiomycota</taxon>
        <taxon>Agaricomycotina</taxon>
        <taxon>Agaricomycetes</taxon>
        <taxon>Agaricomycetidae</taxon>
        <taxon>Agaricales</taxon>
        <taxon>Agaricineae</taxon>
        <taxon>Hydnangiaceae</taxon>
        <taxon>Laccaria</taxon>
    </lineage>
</organism>
<evidence type="ECO:0000313" key="1">
    <source>
        <dbReference type="EMBL" id="KIJ97704.1"/>
    </source>
</evidence>
<evidence type="ECO:0000313" key="2">
    <source>
        <dbReference type="Proteomes" id="UP000054477"/>
    </source>
</evidence>
<proteinExistence type="predicted"/>
<feature type="non-terminal residue" evidence="1">
    <location>
        <position position="1"/>
    </location>
</feature>
<accession>A0A0C9WM06</accession>
<dbReference type="AlphaFoldDB" id="A0A0C9WM06"/>